<dbReference type="AlphaFoldDB" id="A0A4Y2CPQ7"/>
<evidence type="ECO:0000313" key="2">
    <source>
        <dbReference type="Proteomes" id="UP000499080"/>
    </source>
</evidence>
<comment type="caution">
    <text evidence="1">The sequence shown here is derived from an EMBL/GenBank/DDBJ whole genome shotgun (WGS) entry which is preliminary data.</text>
</comment>
<keyword evidence="2" id="KW-1185">Reference proteome</keyword>
<reference evidence="1 2" key="1">
    <citation type="journal article" date="2019" name="Sci. Rep.">
        <title>Orb-weaving spider Araneus ventricosus genome elucidates the spidroin gene catalogue.</title>
        <authorList>
            <person name="Kono N."/>
            <person name="Nakamura H."/>
            <person name="Ohtoshi R."/>
            <person name="Moran D.A.P."/>
            <person name="Shinohara A."/>
            <person name="Yoshida Y."/>
            <person name="Fujiwara M."/>
            <person name="Mori M."/>
            <person name="Tomita M."/>
            <person name="Arakawa K."/>
        </authorList>
    </citation>
    <scope>NUCLEOTIDE SEQUENCE [LARGE SCALE GENOMIC DNA]</scope>
</reference>
<gene>
    <name evidence="1" type="ORF">AVEN_266364_1</name>
</gene>
<proteinExistence type="predicted"/>
<name>A0A4Y2CPQ7_ARAVE</name>
<accession>A0A4Y2CPQ7</accession>
<sequence>MKVANHFQRSVKLCEPKTISGQSPKCPRDRIFNVNLELRYILYMIEDRGKFIYLFGRYSKKCANFKRFPPFCPPLYRLARQGYKDNKKEEAKVEWDRFSYGRENLIGLVTNMENMLRTTVIRKF</sequence>
<protein>
    <submittedName>
        <fullName evidence="1">Uncharacterized protein</fullName>
    </submittedName>
</protein>
<dbReference type="EMBL" id="BGPR01000228">
    <property type="protein sequence ID" value="GBM06412.1"/>
    <property type="molecule type" value="Genomic_DNA"/>
</dbReference>
<organism evidence="1 2">
    <name type="scientific">Araneus ventricosus</name>
    <name type="common">Orbweaver spider</name>
    <name type="synonym">Epeira ventricosa</name>
    <dbReference type="NCBI Taxonomy" id="182803"/>
    <lineage>
        <taxon>Eukaryota</taxon>
        <taxon>Metazoa</taxon>
        <taxon>Ecdysozoa</taxon>
        <taxon>Arthropoda</taxon>
        <taxon>Chelicerata</taxon>
        <taxon>Arachnida</taxon>
        <taxon>Araneae</taxon>
        <taxon>Araneomorphae</taxon>
        <taxon>Entelegynae</taxon>
        <taxon>Araneoidea</taxon>
        <taxon>Araneidae</taxon>
        <taxon>Araneus</taxon>
    </lineage>
</organism>
<dbReference type="Proteomes" id="UP000499080">
    <property type="component" value="Unassembled WGS sequence"/>
</dbReference>
<evidence type="ECO:0000313" key="1">
    <source>
        <dbReference type="EMBL" id="GBM06412.1"/>
    </source>
</evidence>